<dbReference type="InterPro" id="IPR037038">
    <property type="entry name" value="HepT-like_sf"/>
</dbReference>
<accession>A0AAF0Z6U8</accession>
<dbReference type="InterPro" id="IPR048769">
    <property type="entry name" value="HepT-like_dom"/>
</dbReference>
<organism evidence="3">
    <name type="scientific">Cyanobacterium aponinum AL20115</name>
    <dbReference type="NCBI Taxonomy" id="3090662"/>
    <lineage>
        <taxon>Bacteria</taxon>
        <taxon>Bacillati</taxon>
        <taxon>Cyanobacteriota</taxon>
        <taxon>Cyanophyceae</taxon>
        <taxon>Oscillatoriophycideae</taxon>
        <taxon>Chroococcales</taxon>
        <taxon>Geminocystaceae</taxon>
        <taxon>Cyanobacterium</taxon>
    </lineage>
</organism>
<feature type="domain" description="HepT-like" evidence="2">
    <location>
        <begin position="51"/>
        <end position="157"/>
    </location>
</feature>
<evidence type="ECO:0000313" key="3">
    <source>
        <dbReference type="EMBL" id="WPF87271.1"/>
    </source>
</evidence>
<feature type="coiled-coil region" evidence="1">
    <location>
        <begin position="6"/>
        <end position="36"/>
    </location>
</feature>
<dbReference type="EMBL" id="CP138348">
    <property type="protein sequence ID" value="WPF87271.1"/>
    <property type="molecule type" value="Genomic_DNA"/>
</dbReference>
<name>A0AAF0Z6U8_9CHRO</name>
<gene>
    <name evidence="3" type="ORF">SAY89_10675</name>
</gene>
<evidence type="ECO:0000256" key="1">
    <source>
        <dbReference type="SAM" id="Coils"/>
    </source>
</evidence>
<protein>
    <recommendedName>
        <fullName evidence="2">HepT-like domain-containing protein</fullName>
    </recommendedName>
</protein>
<reference evidence="3" key="1">
    <citation type="submission" date="2023-11" db="EMBL/GenBank/DDBJ databases">
        <title>Genome sequence of Cyanobacterium aponinum BCRC AL20115.</title>
        <authorList>
            <person name="Chang H.-Y."/>
            <person name="Lin K.-M."/>
            <person name="Hsueh H.-T."/>
            <person name="Chu H.-A."/>
            <person name="Kuo C.-H."/>
        </authorList>
    </citation>
    <scope>NUCLEOTIDE SEQUENCE</scope>
    <source>
        <strain evidence="3">AL20115</strain>
    </source>
</reference>
<dbReference type="RefSeq" id="WP_015218302.1">
    <property type="nucleotide sequence ID" value="NZ_CP138348.1"/>
</dbReference>
<dbReference type="Pfam" id="PF20797">
    <property type="entry name" value="HepT-like_2"/>
    <property type="match status" value="1"/>
</dbReference>
<dbReference type="Gene3D" id="1.20.120.580">
    <property type="entry name" value="bsu32300-like"/>
    <property type="match status" value="1"/>
</dbReference>
<evidence type="ECO:0000259" key="2">
    <source>
        <dbReference type="Pfam" id="PF20797"/>
    </source>
</evidence>
<keyword evidence="1" id="KW-0175">Coiled coil</keyword>
<sequence length="167" mass="20062">MRKINVNQITEIITDIENELSRMNQLEKDIKETYEKIPQYPELTITLFESLALKLHNFYTGCERIFQIITDELNGGKPSSFDWHRRLLERMANEQNDRPGVITKNTVKQLKDYLGFRHIVRNIYGFELDIDRLETLVNNYFSVWHNFREDINNFLNWLHQLKDVIKS</sequence>
<proteinExistence type="predicted"/>
<dbReference type="AlphaFoldDB" id="A0AAF0Z6U8"/>